<dbReference type="OrthoDB" id="6380398at2759"/>
<dbReference type="SUPFAM" id="SSF50494">
    <property type="entry name" value="Trypsin-like serine proteases"/>
    <property type="match status" value="1"/>
</dbReference>
<dbReference type="AlphaFoldDB" id="A0A9W8CSU3"/>
<evidence type="ECO:0000313" key="2">
    <source>
        <dbReference type="EMBL" id="KAJ1722187.1"/>
    </source>
</evidence>
<gene>
    <name evidence="2" type="ORF">LPJ53_003361</name>
</gene>
<comment type="caution">
    <text evidence="2">The sequence shown here is derived from an EMBL/GenBank/DDBJ whole genome shotgun (WGS) entry which is preliminary data.</text>
</comment>
<sequence>MTTYRHRQTFTRDTVIDISSIGAGVLLNNGTLTSCELGVIDRKAAYASADCLEPSGSDSLYEVVVNFGSSNDTERFHVEKIHIHPDYSSSTKANNIAVIQFNLDEQTVKTSPIGVLRELLWEDLVFVRRSLSISGESISWGQPQVAVANDSSNDTDCRTMSSVYAANSYDFACTELIAASPSEQLSKCDIPYGSVYTHMNGQLYFVGLFSHLSVSGNSSSLCSSSNQRSYFTLVSDFVFFAAAQTQRAIDFYPANATVFPTLNASYAMQSPGGHGPDSISVVAGDMYSERLQAGDISVSTTGRDSANGGSGRRAVVAGICGAVSGIVLLCLVLFLVHMFRARRKPQTVDPYAQSAIEEMLAPTTGTSRWMRRESKIRLANILRYSFRLSQSSLDPTSDIISSYTHRDRAIEDGR</sequence>
<organism evidence="2 3">
    <name type="scientific">Coemansia erecta</name>
    <dbReference type="NCBI Taxonomy" id="147472"/>
    <lineage>
        <taxon>Eukaryota</taxon>
        <taxon>Fungi</taxon>
        <taxon>Fungi incertae sedis</taxon>
        <taxon>Zoopagomycota</taxon>
        <taxon>Kickxellomycotina</taxon>
        <taxon>Kickxellomycetes</taxon>
        <taxon>Kickxellales</taxon>
        <taxon>Kickxellaceae</taxon>
        <taxon>Coemansia</taxon>
    </lineage>
</organism>
<dbReference type="Proteomes" id="UP001149813">
    <property type="component" value="Unassembled WGS sequence"/>
</dbReference>
<dbReference type="InterPro" id="IPR009003">
    <property type="entry name" value="Peptidase_S1_PA"/>
</dbReference>
<evidence type="ECO:0000256" key="1">
    <source>
        <dbReference type="SAM" id="Phobius"/>
    </source>
</evidence>
<keyword evidence="1" id="KW-0472">Membrane</keyword>
<dbReference type="InterPro" id="IPR043504">
    <property type="entry name" value="Peptidase_S1_PA_chymotrypsin"/>
</dbReference>
<proteinExistence type="predicted"/>
<accession>A0A9W8CSU3</accession>
<dbReference type="EMBL" id="JANBOJ010000125">
    <property type="protein sequence ID" value="KAJ1722187.1"/>
    <property type="molecule type" value="Genomic_DNA"/>
</dbReference>
<dbReference type="Gene3D" id="2.40.10.10">
    <property type="entry name" value="Trypsin-like serine proteases"/>
    <property type="match status" value="1"/>
</dbReference>
<name>A0A9W8CSU3_9FUNG</name>
<feature type="transmembrane region" description="Helical" evidence="1">
    <location>
        <begin position="314"/>
        <end position="336"/>
    </location>
</feature>
<protein>
    <recommendedName>
        <fullName evidence="4">Peptidase S1 domain-containing protein</fullName>
    </recommendedName>
</protein>
<keyword evidence="1" id="KW-1133">Transmembrane helix</keyword>
<reference evidence="2" key="1">
    <citation type="submission" date="2022-07" db="EMBL/GenBank/DDBJ databases">
        <title>Phylogenomic reconstructions and comparative analyses of Kickxellomycotina fungi.</title>
        <authorList>
            <person name="Reynolds N.K."/>
            <person name="Stajich J.E."/>
            <person name="Barry K."/>
            <person name="Grigoriev I.V."/>
            <person name="Crous P."/>
            <person name="Smith M.E."/>
        </authorList>
    </citation>
    <scope>NUCLEOTIDE SEQUENCE</scope>
    <source>
        <strain evidence="2">NBRC 32514</strain>
    </source>
</reference>
<keyword evidence="3" id="KW-1185">Reference proteome</keyword>
<evidence type="ECO:0008006" key="4">
    <source>
        <dbReference type="Google" id="ProtNLM"/>
    </source>
</evidence>
<dbReference type="PROSITE" id="PS51257">
    <property type="entry name" value="PROKAR_LIPOPROTEIN"/>
    <property type="match status" value="1"/>
</dbReference>
<evidence type="ECO:0000313" key="3">
    <source>
        <dbReference type="Proteomes" id="UP001149813"/>
    </source>
</evidence>
<keyword evidence="1" id="KW-0812">Transmembrane</keyword>